<organism evidence="1 2">
    <name type="scientific">Pseudobacter ginsenosidimutans</name>
    <dbReference type="NCBI Taxonomy" id="661488"/>
    <lineage>
        <taxon>Bacteria</taxon>
        <taxon>Pseudomonadati</taxon>
        <taxon>Bacteroidota</taxon>
        <taxon>Chitinophagia</taxon>
        <taxon>Chitinophagales</taxon>
        <taxon>Chitinophagaceae</taxon>
        <taxon>Pseudobacter</taxon>
    </lineage>
</organism>
<sequence>MKSLLKLLSLLPLLLLVMCKKKDTLIPEGTLTAKDYVYNNAIKRFEPDETVSGSLSANFEMRTVYYYLQRQGKTDTLLQIDFLRNDASSNYEFALKSESWSGVNMNGSKGLKVLAVRDNNTSIEKIIAINYFDPAAPVVGEVPETITPNLTGVTAITGKITSPTGIAKVDIFDNANGDFELVGTVPGNNAKDLQLNYQYEYNDGAGQLKIEVTDIYGLKAEKVVQFVNIPFKPVITFASTTLKVALPDGTPEVKGTIKSFTALTTVNAYVVTAGGSTLHQVVTPELENSVPNEFNYSFTVTSFPFAENVTSCRLEVTDATGTSTANANVQILPYYYWKNLTMMAQGNATTTSSTCFFTGDLADPLIGPCDANANPELHTKIDFAIFTNSTPLLAFQNPSNISSGTLTTFKCNGTNWDPPLPNATTLMKTTFRVLTDAQDALLRPRLEAMSMDDLSDAFFTGVQAPTASAPNSGTFRENSLLYVKAVTQAGVTKNILIRVVNVNVVAVPNQATSTITFDILKQK</sequence>
<dbReference type="AlphaFoldDB" id="A0A4Q7N344"/>
<keyword evidence="2" id="KW-1185">Reference proteome</keyword>
<dbReference type="Proteomes" id="UP000293874">
    <property type="component" value="Unassembled WGS sequence"/>
</dbReference>
<protein>
    <submittedName>
        <fullName evidence="1">Uncharacterized protein</fullName>
    </submittedName>
</protein>
<dbReference type="EMBL" id="SGXA01000001">
    <property type="protein sequence ID" value="RZS75524.1"/>
    <property type="molecule type" value="Genomic_DNA"/>
</dbReference>
<reference evidence="1 2" key="1">
    <citation type="submission" date="2019-02" db="EMBL/GenBank/DDBJ databases">
        <title>Genomic Encyclopedia of Type Strains, Phase IV (KMG-IV): sequencing the most valuable type-strain genomes for metagenomic binning, comparative biology and taxonomic classification.</title>
        <authorList>
            <person name="Goeker M."/>
        </authorList>
    </citation>
    <scope>NUCLEOTIDE SEQUENCE [LARGE SCALE GENOMIC DNA]</scope>
    <source>
        <strain evidence="1 2">DSM 18116</strain>
    </source>
</reference>
<name>A0A4Q7N344_9BACT</name>
<proteinExistence type="predicted"/>
<gene>
    <name evidence="1" type="ORF">EV199_1393</name>
</gene>
<dbReference type="OrthoDB" id="617981at2"/>
<accession>A0A4Q7N344</accession>
<evidence type="ECO:0000313" key="2">
    <source>
        <dbReference type="Proteomes" id="UP000293874"/>
    </source>
</evidence>
<dbReference type="RefSeq" id="WP_130539890.1">
    <property type="nucleotide sequence ID" value="NZ_CP042431.1"/>
</dbReference>
<evidence type="ECO:0000313" key="1">
    <source>
        <dbReference type="EMBL" id="RZS75524.1"/>
    </source>
</evidence>
<comment type="caution">
    <text evidence="1">The sequence shown here is derived from an EMBL/GenBank/DDBJ whole genome shotgun (WGS) entry which is preliminary data.</text>
</comment>